<protein>
    <recommendedName>
        <fullName evidence="3">Encoded protein</fullName>
    </recommendedName>
</protein>
<evidence type="ECO:0000313" key="2">
    <source>
        <dbReference type="Proteomes" id="UP000815325"/>
    </source>
</evidence>
<evidence type="ECO:0008006" key="3">
    <source>
        <dbReference type="Google" id="ProtNLM"/>
    </source>
</evidence>
<comment type="caution">
    <text evidence="1">The sequence shown here is derived from an EMBL/GenBank/DDBJ whole genome shotgun (WGS) entry which is preliminary data.</text>
</comment>
<keyword evidence="2" id="KW-1185">Reference proteome</keyword>
<evidence type="ECO:0000313" key="1">
    <source>
        <dbReference type="EMBL" id="KAF5826232.1"/>
    </source>
</evidence>
<sequence>MGCLPCTERCGTDFEGPWHGGEDVEQPVWTGRQQGLLMQHPASLRSSWWSRALRVHFSLCPPQHASTLYLLPLSYTSDFGTTLSLVGSRSCFWVSAPEHAHGAAVIVGFCKALEAVLDSIAACMVCAART</sequence>
<gene>
    <name evidence="1" type="ORF">DUNSADRAFT_4028</name>
</gene>
<dbReference type="Proteomes" id="UP000815325">
    <property type="component" value="Unassembled WGS sequence"/>
</dbReference>
<proteinExistence type="predicted"/>
<reference evidence="1" key="1">
    <citation type="submission" date="2017-08" db="EMBL/GenBank/DDBJ databases">
        <authorList>
            <person name="Polle J.E."/>
            <person name="Barry K."/>
            <person name="Cushman J."/>
            <person name="Schmutz J."/>
            <person name="Tran D."/>
            <person name="Hathwaick L.T."/>
            <person name="Yim W.C."/>
            <person name="Jenkins J."/>
            <person name="Mckie-Krisberg Z.M."/>
            <person name="Prochnik S."/>
            <person name="Lindquist E."/>
            <person name="Dockter R.B."/>
            <person name="Adam C."/>
            <person name="Molina H."/>
            <person name="Bunkerborg J."/>
            <person name="Jin E."/>
            <person name="Buchheim M."/>
            <person name="Magnuson J."/>
        </authorList>
    </citation>
    <scope>NUCLEOTIDE SEQUENCE</scope>
    <source>
        <strain evidence="1">CCAP 19/18</strain>
    </source>
</reference>
<accession>A0ABQ7FV04</accession>
<name>A0ABQ7FV04_DUNSA</name>
<organism evidence="1 2">
    <name type="scientific">Dunaliella salina</name>
    <name type="common">Green alga</name>
    <name type="synonym">Protococcus salinus</name>
    <dbReference type="NCBI Taxonomy" id="3046"/>
    <lineage>
        <taxon>Eukaryota</taxon>
        <taxon>Viridiplantae</taxon>
        <taxon>Chlorophyta</taxon>
        <taxon>core chlorophytes</taxon>
        <taxon>Chlorophyceae</taxon>
        <taxon>CS clade</taxon>
        <taxon>Chlamydomonadales</taxon>
        <taxon>Dunaliellaceae</taxon>
        <taxon>Dunaliella</taxon>
    </lineage>
</organism>
<dbReference type="EMBL" id="MU071152">
    <property type="protein sequence ID" value="KAF5826232.1"/>
    <property type="molecule type" value="Genomic_DNA"/>
</dbReference>